<name>A0A0C1QQY3_9CYAN</name>
<evidence type="ECO:0000313" key="3">
    <source>
        <dbReference type="EMBL" id="KAF3888566.1"/>
    </source>
</evidence>
<dbReference type="OrthoDB" id="9801753at2"/>
<gene>
    <name evidence="3" type="primary">yidD</name>
    <name evidence="4" type="ORF">DA73_0243810</name>
    <name evidence="3" type="ORF">DA73_0400026135</name>
</gene>
<evidence type="ECO:0000256" key="2">
    <source>
        <dbReference type="SAM" id="MobiDB-lite"/>
    </source>
</evidence>
<dbReference type="PANTHER" id="PTHR33383">
    <property type="entry name" value="MEMBRANE PROTEIN INSERTION EFFICIENCY FACTOR-RELATED"/>
    <property type="match status" value="1"/>
</dbReference>
<dbReference type="SMART" id="SM01234">
    <property type="entry name" value="Haemolytic"/>
    <property type="match status" value="1"/>
</dbReference>
<reference evidence="4" key="1">
    <citation type="journal article" date="2015" name="Genome Announc.">
        <title>Draft Genome Sequence of Tolypothrix boutellei Strain VB521301.</title>
        <authorList>
            <person name="Chandrababunaidu M.M."/>
            <person name="Singh D."/>
            <person name="Sen D."/>
            <person name="Bhan S."/>
            <person name="Das S."/>
            <person name="Gupta A."/>
            <person name="Adhikary S.P."/>
            <person name="Tripathy S."/>
        </authorList>
    </citation>
    <scope>NUCLEOTIDE SEQUENCE</scope>
    <source>
        <strain evidence="4">VB521301</strain>
    </source>
</reference>
<comment type="caution">
    <text evidence="4">The sequence shown here is derived from an EMBL/GenBank/DDBJ whole genome shotgun (WGS) entry which is preliminary data.</text>
</comment>
<dbReference type="Pfam" id="PF01809">
    <property type="entry name" value="YidD"/>
    <property type="match status" value="1"/>
</dbReference>
<sequence length="85" mass="10000">MKLLLILPIRFYRMFISPMFPPSCRFQPTCSMYALQAIERFGVWRGSWLALRRISRCHPFHPGGYDPVPERDRGDRGDKADKVDK</sequence>
<evidence type="ECO:0000313" key="4">
    <source>
        <dbReference type="EMBL" id="KIE07899.1"/>
    </source>
</evidence>
<dbReference type="EMBL" id="JHEG02000059">
    <property type="protein sequence ID" value="KIE07899.1"/>
    <property type="molecule type" value="Genomic_DNA"/>
</dbReference>
<reference evidence="3" key="2">
    <citation type="submission" date="2019-11" db="EMBL/GenBank/DDBJ databases">
        <title>Improved Assembly of Tolypothrix boutellei genome.</title>
        <authorList>
            <person name="Sarangi A.N."/>
            <person name="Mukherjee M."/>
            <person name="Ghosh S."/>
            <person name="Singh D."/>
            <person name="Das A."/>
            <person name="Kant S."/>
            <person name="Prusty A."/>
            <person name="Tripathy S."/>
        </authorList>
    </citation>
    <scope>NUCLEOTIDE SEQUENCE</scope>
    <source>
        <strain evidence="3">VB521301</strain>
    </source>
</reference>
<evidence type="ECO:0000313" key="5">
    <source>
        <dbReference type="Proteomes" id="UP000029738"/>
    </source>
</evidence>
<comment type="similarity">
    <text evidence="1">Belongs to the UPF0161 family.</text>
</comment>
<dbReference type="InterPro" id="IPR002696">
    <property type="entry name" value="Membr_insert_effic_factor_YidD"/>
</dbReference>
<dbReference type="AlphaFoldDB" id="A0A0C1QQY3"/>
<dbReference type="EMBL" id="JHEG04000001">
    <property type="protein sequence ID" value="KAF3888566.1"/>
    <property type="molecule type" value="Genomic_DNA"/>
</dbReference>
<keyword evidence="1" id="KW-1003">Cell membrane</keyword>
<dbReference type="GO" id="GO:0005886">
    <property type="term" value="C:plasma membrane"/>
    <property type="evidence" value="ECO:0007669"/>
    <property type="project" value="UniProtKB-SubCell"/>
</dbReference>
<comment type="subcellular location">
    <subcellularLocation>
        <location evidence="1">Cell membrane</location>
        <topology evidence="1">Peripheral membrane protein</topology>
        <orientation evidence="1">Cytoplasmic side</orientation>
    </subcellularLocation>
</comment>
<feature type="compositionally biased region" description="Basic and acidic residues" evidence="2">
    <location>
        <begin position="68"/>
        <end position="85"/>
    </location>
</feature>
<dbReference type="NCBIfam" id="TIGR00278">
    <property type="entry name" value="membrane protein insertion efficiency factor YidD"/>
    <property type="match status" value="1"/>
</dbReference>
<feature type="region of interest" description="Disordered" evidence="2">
    <location>
        <begin position="60"/>
        <end position="85"/>
    </location>
</feature>
<accession>A0A0C1QQY3</accession>
<dbReference type="HAMAP" id="MF_00386">
    <property type="entry name" value="UPF0161_YidD"/>
    <property type="match status" value="1"/>
</dbReference>
<organism evidence="4">
    <name type="scientific">Tolypothrix bouteillei VB521301</name>
    <dbReference type="NCBI Taxonomy" id="1479485"/>
    <lineage>
        <taxon>Bacteria</taxon>
        <taxon>Bacillati</taxon>
        <taxon>Cyanobacteriota</taxon>
        <taxon>Cyanophyceae</taxon>
        <taxon>Nostocales</taxon>
        <taxon>Tolypothrichaceae</taxon>
        <taxon>Tolypothrix</taxon>
    </lineage>
</organism>
<comment type="function">
    <text evidence="1">Could be involved in insertion of integral membrane proteins into the membrane.</text>
</comment>
<keyword evidence="1" id="KW-0472">Membrane</keyword>
<dbReference type="STRING" id="1479485.DA73_0243810"/>
<keyword evidence="5" id="KW-1185">Reference proteome</keyword>
<evidence type="ECO:0000256" key="1">
    <source>
        <dbReference type="HAMAP-Rule" id="MF_00386"/>
    </source>
</evidence>
<protein>
    <recommendedName>
        <fullName evidence="1">Putative membrane protein insertion efficiency factor</fullName>
    </recommendedName>
</protein>
<dbReference type="RefSeq" id="WP_038083647.1">
    <property type="nucleotide sequence ID" value="NZ_JHEG04000001.1"/>
</dbReference>
<proteinExistence type="inferred from homology"/>
<dbReference type="PANTHER" id="PTHR33383:SF1">
    <property type="entry name" value="MEMBRANE PROTEIN INSERTION EFFICIENCY FACTOR-RELATED"/>
    <property type="match status" value="1"/>
</dbReference>
<dbReference type="Proteomes" id="UP000029738">
    <property type="component" value="Unassembled WGS sequence"/>
</dbReference>